<organism evidence="3 4">
    <name type="scientific">Cytospora chrysosperma</name>
    <name type="common">Cytospora canker fungus</name>
    <name type="synonym">Sphaeria chrysosperma</name>
    <dbReference type="NCBI Taxonomy" id="252740"/>
    <lineage>
        <taxon>Eukaryota</taxon>
        <taxon>Fungi</taxon>
        <taxon>Dikarya</taxon>
        <taxon>Ascomycota</taxon>
        <taxon>Pezizomycotina</taxon>
        <taxon>Sordariomycetes</taxon>
        <taxon>Sordariomycetidae</taxon>
        <taxon>Diaporthales</taxon>
        <taxon>Cytosporaceae</taxon>
        <taxon>Cytospora</taxon>
    </lineage>
</organism>
<feature type="compositionally biased region" description="Polar residues" evidence="1">
    <location>
        <begin position="492"/>
        <end position="502"/>
    </location>
</feature>
<dbReference type="EMBL" id="LJZO01000036">
    <property type="protein sequence ID" value="ROV92641.1"/>
    <property type="molecule type" value="Genomic_DNA"/>
</dbReference>
<feature type="region of interest" description="Disordered" evidence="1">
    <location>
        <begin position="479"/>
        <end position="542"/>
    </location>
</feature>
<evidence type="ECO:0000313" key="4">
    <source>
        <dbReference type="Proteomes" id="UP000284375"/>
    </source>
</evidence>
<evidence type="ECO:0000256" key="1">
    <source>
        <dbReference type="SAM" id="MobiDB-lite"/>
    </source>
</evidence>
<dbReference type="AlphaFoldDB" id="A0A423VNR0"/>
<evidence type="ECO:0000313" key="3">
    <source>
        <dbReference type="EMBL" id="ROV92641.1"/>
    </source>
</evidence>
<keyword evidence="2" id="KW-1133">Transmembrane helix</keyword>
<feature type="compositionally biased region" description="Basic and acidic residues" evidence="1">
    <location>
        <begin position="403"/>
        <end position="419"/>
    </location>
</feature>
<name>A0A423VNR0_CYTCH</name>
<dbReference type="Proteomes" id="UP000284375">
    <property type="component" value="Unassembled WGS sequence"/>
</dbReference>
<feature type="region of interest" description="Disordered" evidence="1">
    <location>
        <begin position="96"/>
        <end position="263"/>
    </location>
</feature>
<sequence>MFGRELFEVRPQSFGMDQTRGRQHEFLHDLVYKWTPLGLVVYLFIVCTALLSVSGKLTYAEVVGFCVTAGLLIAFFATCHLALYCTRIRDQMDLEKNHGNSSATSSNSGPGDNVPADQNCQPSAGAPGQPAPPRHNKNGKQLSQTGPSDPKFGVPHNHPAGPRPNTQARVEDSPDEEPVRPPLRVTNGVQRSSISTNHLQPQPHSQRVRSHVSAAPEPLSTRTQRADHLQGGGGPREYIPYRRPDPKTPSSHPGARNTSDAVGDVSHLHTAGLTPEEAMDSLHRTMGREPWTNSQGRLPSLQRRLDQPSGRHQRASYALGNGTPGHRAGRQLFPGSPSTPNSLVRLPTRLAEVTDLAGPQNHPVELSAGSVQGYLFLLQEPDLMDLRSRRLLEWKARPCPLDRPGHDNLGKPVTPRDDPGVVVLDNSDRKSVNVHDAPVTVGRMRSQKALVQNSPSRPSRRSADSGYCSVNTLPRSFSTPSLHAEGRHSAAPSISSVGSRFSASLERRLSVQSEGQQEDTTGMVLSEDLDRGEIHRRLSTSS</sequence>
<feature type="compositionally biased region" description="Polar residues" evidence="1">
    <location>
        <begin position="187"/>
        <end position="205"/>
    </location>
</feature>
<accession>A0A423VNR0</accession>
<feature type="compositionally biased region" description="Polar residues" evidence="1">
    <location>
        <begin position="248"/>
        <end position="260"/>
    </location>
</feature>
<keyword evidence="2" id="KW-0812">Transmembrane</keyword>
<feature type="compositionally biased region" description="Polar residues" evidence="1">
    <location>
        <begin position="99"/>
        <end position="120"/>
    </location>
</feature>
<proteinExistence type="predicted"/>
<reference evidence="3 4" key="1">
    <citation type="submission" date="2015-09" db="EMBL/GenBank/DDBJ databases">
        <title>Host preference determinants of Valsa canker pathogens revealed by comparative genomics.</title>
        <authorList>
            <person name="Yin Z."/>
            <person name="Huang L."/>
        </authorList>
    </citation>
    <scope>NUCLEOTIDE SEQUENCE [LARGE SCALE GENOMIC DNA]</scope>
    <source>
        <strain evidence="3 4">YSFL</strain>
    </source>
</reference>
<feature type="region of interest" description="Disordered" evidence="1">
    <location>
        <begin position="403"/>
        <end position="424"/>
    </location>
</feature>
<feature type="compositionally biased region" description="Polar residues" evidence="1">
    <location>
        <begin position="510"/>
        <end position="520"/>
    </location>
</feature>
<feature type="region of interest" description="Disordered" evidence="1">
    <location>
        <begin position="442"/>
        <end position="467"/>
    </location>
</feature>
<keyword evidence="2" id="KW-0472">Membrane</keyword>
<comment type="caution">
    <text evidence="3">The sequence shown here is derived from an EMBL/GenBank/DDBJ whole genome shotgun (WGS) entry which is preliminary data.</text>
</comment>
<dbReference type="OrthoDB" id="5244420at2759"/>
<feature type="transmembrane region" description="Helical" evidence="2">
    <location>
        <begin position="30"/>
        <end position="53"/>
    </location>
</feature>
<evidence type="ECO:0000256" key="2">
    <source>
        <dbReference type="SAM" id="Phobius"/>
    </source>
</evidence>
<keyword evidence="4" id="KW-1185">Reference proteome</keyword>
<gene>
    <name evidence="3" type="ORF">VSDG_06569</name>
</gene>
<protein>
    <submittedName>
        <fullName evidence="3">Uncharacterized protein</fullName>
    </submittedName>
</protein>
<feature type="region of interest" description="Disordered" evidence="1">
    <location>
        <begin position="287"/>
        <end position="341"/>
    </location>
</feature>
<feature type="transmembrane region" description="Helical" evidence="2">
    <location>
        <begin position="59"/>
        <end position="84"/>
    </location>
</feature>